<dbReference type="Proteomes" id="UP001165041">
    <property type="component" value="Unassembled WGS sequence"/>
</dbReference>
<evidence type="ECO:0000313" key="4">
    <source>
        <dbReference type="EMBL" id="GLW67710.1"/>
    </source>
</evidence>
<dbReference type="AlphaFoldDB" id="A0A9W6Q0K2"/>
<evidence type="ECO:0000256" key="1">
    <source>
        <dbReference type="SAM" id="MobiDB-lite"/>
    </source>
</evidence>
<feature type="domain" description="DUF6234" evidence="3">
    <location>
        <begin position="26"/>
        <end position="132"/>
    </location>
</feature>
<feature type="region of interest" description="Disordered" evidence="1">
    <location>
        <begin position="115"/>
        <end position="134"/>
    </location>
</feature>
<feature type="transmembrane region" description="Helical" evidence="2">
    <location>
        <begin position="94"/>
        <end position="112"/>
    </location>
</feature>
<feature type="transmembrane region" description="Helical" evidence="2">
    <location>
        <begin position="20"/>
        <end position="44"/>
    </location>
</feature>
<dbReference type="EMBL" id="BSSA01000001">
    <property type="protein sequence ID" value="GLW67710.1"/>
    <property type="molecule type" value="Genomic_DNA"/>
</dbReference>
<dbReference type="Pfam" id="PF19747">
    <property type="entry name" value="DUF6234"/>
    <property type="match status" value="1"/>
</dbReference>
<accession>A0A9W6Q0K2</accession>
<evidence type="ECO:0000256" key="2">
    <source>
        <dbReference type="SAM" id="Phobius"/>
    </source>
</evidence>
<dbReference type="InterPro" id="IPR046201">
    <property type="entry name" value="DUF6234"/>
</dbReference>
<evidence type="ECO:0000313" key="5">
    <source>
        <dbReference type="Proteomes" id="UP001165041"/>
    </source>
</evidence>
<proteinExistence type="predicted"/>
<protein>
    <recommendedName>
        <fullName evidence="3">DUF6234 domain-containing protein</fullName>
    </recommendedName>
</protein>
<feature type="compositionally biased region" description="Polar residues" evidence="1">
    <location>
        <begin position="122"/>
        <end position="134"/>
    </location>
</feature>
<dbReference type="RefSeq" id="WP_285732036.1">
    <property type="nucleotide sequence ID" value="NZ_BSSA01000001.1"/>
</dbReference>
<evidence type="ECO:0000259" key="3">
    <source>
        <dbReference type="Pfam" id="PF19747"/>
    </source>
</evidence>
<reference evidence="4" key="1">
    <citation type="submission" date="2023-02" db="EMBL/GenBank/DDBJ databases">
        <title>Kitasatospora phosalacinea NBRC 14627.</title>
        <authorList>
            <person name="Ichikawa N."/>
            <person name="Sato H."/>
            <person name="Tonouchi N."/>
        </authorList>
    </citation>
    <scope>NUCLEOTIDE SEQUENCE</scope>
    <source>
        <strain evidence="4">NBRC 14627</strain>
    </source>
</reference>
<name>A0A9W6Q0K2_9ACTN</name>
<keyword evidence="2" id="KW-0472">Membrane</keyword>
<organism evidence="4 5">
    <name type="scientific">Kitasatospora phosalacinea</name>
    <dbReference type="NCBI Taxonomy" id="2065"/>
    <lineage>
        <taxon>Bacteria</taxon>
        <taxon>Bacillati</taxon>
        <taxon>Actinomycetota</taxon>
        <taxon>Actinomycetes</taxon>
        <taxon>Kitasatosporales</taxon>
        <taxon>Streptomycetaceae</taxon>
        <taxon>Kitasatospora</taxon>
    </lineage>
</organism>
<comment type="caution">
    <text evidence="4">The sequence shown here is derived from an EMBL/GenBank/DDBJ whole genome shotgun (WGS) entry which is preliminary data.</text>
</comment>
<sequence length="134" mass="14028">MTVPRSAEPRPQGRRRSRPLLLLADFGVALALAAAELVLFVRLVLVRHPQGPWDLLDLTSRTPVLGAGLLFLAALALLLVALRLRAVLTASGQVVAVLALGAAFLFGASHYTPTPPTPDPLSGSTPCRSGSSCN</sequence>
<keyword evidence="2" id="KW-0812">Transmembrane</keyword>
<feature type="transmembrane region" description="Helical" evidence="2">
    <location>
        <begin position="64"/>
        <end position="82"/>
    </location>
</feature>
<keyword evidence="2" id="KW-1133">Transmembrane helix</keyword>
<gene>
    <name evidence="4" type="ORF">Kpho02_00090</name>
</gene>